<sequence>MVTAQRLLSHKDPKFSQFKLKGLALHFGVFDVSWTPSMFNLKQDPPLVIGLQFMDKCRVRSQFPDPVTNFKDPSISPLYFNFFDLPAKTKQPPTFFTYGTEDVLFDDTIFMSAKCQMAGGEAIVKIAPRRAAWLFRYAKGDVPRHRRSKEGDVSIFYGEDVS</sequence>
<evidence type="ECO:0000313" key="2">
    <source>
        <dbReference type="Proteomes" id="UP000002038"/>
    </source>
</evidence>
<accession>A0A179UHZ1</accession>
<reference evidence="2" key="1">
    <citation type="journal article" date="2015" name="PLoS Genet.">
        <title>The dynamic genome and transcriptome of the human fungal pathogen Blastomyces and close relative Emmonsia.</title>
        <authorList>
            <person name="Munoz J.F."/>
            <person name="Gauthier G.M."/>
            <person name="Desjardins C.A."/>
            <person name="Gallo J.E."/>
            <person name="Holder J."/>
            <person name="Sullivan T.D."/>
            <person name="Marty A.J."/>
            <person name="Carmen J.C."/>
            <person name="Chen Z."/>
            <person name="Ding L."/>
            <person name="Gujja S."/>
            <person name="Magrini V."/>
            <person name="Misas E."/>
            <person name="Mitreva M."/>
            <person name="Priest M."/>
            <person name="Saif S."/>
            <person name="Whiston E.A."/>
            <person name="Young S."/>
            <person name="Zeng Q."/>
            <person name="Goldman W.E."/>
            <person name="Mardis E.R."/>
            <person name="Taylor J.W."/>
            <person name="McEwen J.G."/>
            <person name="Clay O.K."/>
            <person name="Klein B.S."/>
            <person name="Cuomo C.A."/>
        </authorList>
    </citation>
    <scope>NUCLEOTIDE SEQUENCE [LARGE SCALE GENOMIC DNA]</scope>
    <source>
        <strain evidence="2">SLH14081</strain>
    </source>
</reference>
<dbReference type="AlphaFoldDB" id="A0A179UHZ1"/>
<name>A0A179UHZ1_BLAGS</name>
<dbReference type="RefSeq" id="XP_031577891.1">
    <property type="nucleotide sequence ID" value="XM_031721358.1"/>
</dbReference>
<dbReference type="InterPro" id="IPR029058">
    <property type="entry name" value="AB_hydrolase_fold"/>
</dbReference>
<proteinExistence type="predicted"/>
<protein>
    <submittedName>
        <fullName evidence="1">Uncharacterized protein</fullName>
    </submittedName>
</protein>
<gene>
    <name evidence="1" type="ORF">BDBG_03705</name>
</gene>
<dbReference type="Proteomes" id="UP000002038">
    <property type="component" value="Unassembled WGS sequence"/>
</dbReference>
<dbReference type="SUPFAM" id="SSF53474">
    <property type="entry name" value="alpha/beta-Hydrolases"/>
    <property type="match status" value="1"/>
</dbReference>
<organism evidence="1 2">
    <name type="scientific">Blastomyces gilchristii (strain SLH14081)</name>
    <name type="common">Blastomyces dermatitidis</name>
    <dbReference type="NCBI Taxonomy" id="559298"/>
    <lineage>
        <taxon>Eukaryota</taxon>
        <taxon>Fungi</taxon>
        <taxon>Dikarya</taxon>
        <taxon>Ascomycota</taxon>
        <taxon>Pezizomycotina</taxon>
        <taxon>Eurotiomycetes</taxon>
        <taxon>Eurotiomycetidae</taxon>
        <taxon>Onygenales</taxon>
        <taxon>Ajellomycetaceae</taxon>
        <taxon>Blastomyces</taxon>
    </lineage>
</organism>
<dbReference type="OrthoDB" id="408631at2759"/>
<dbReference type="EMBL" id="GG657453">
    <property type="protein sequence ID" value="OAT07665.1"/>
    <property type="molecule type" value="Genomic_DNA"/>
</dbReference>
<keyword evidence="2" id="KW-1185">Reference proteome</keyword>
<dbReference type="KEGG" id="bgh:BDBG_03705"/>
<dbReference type="VEuPathDB" id="FungiDB:BDBG_03705"/>
<dbReference type="GeneID" id="8505277"/>
<dbReference type="Gene3D" id="3.40.50.1820">
    <property type="entry name" value="alpha/beta hydrolase"/>
    <property type="match status" value="1"/>
</dbReference>
<evidence type="ECO:0000313" key="1">
    <source>
        <dbReference type="EMBL" id="OAT07665.1"/>
    </source>
</evidence>